<evidence type="ECO:0000313" key="2">
    <source>
        <dbReference type="Proteomes" id="UP000198384"/>
    </source>
</evidence>
<protein>
    <submittedName>
        <fullName evidence="1">Uncharacterized protein</fullName>
    </submittedName>
</protein>
<dbReference type="RefSeq" id="WP_089380433.1">
    <property type="nucleotide sequence ID" value="NZ_FZNT01000002.1"/>
</dbReference>
<dbReference type="Proteomes" id="UP000198384">
    <property type="component" value="Unassembled WGS sequence"/>
</dbReference>
<dbReference type="EMBL" id="FZNT01000002">
    <property type="protein sequence ID" value="SNR39273.1"/>
    <property type="molecule type" value="Genomic_DNA"/>
</dbReference>
<dbReference type="InterPro" id="IPR046725">
    <property type="entry name" value="DUF6617"/>
</dbReference>
<accession>A0A238VZG3</accession>
<name>A0A238VZG3_9FLAO</name>
<keyword evidence="2" id="KW-1185">Reference proteome</keyword>
<reference evidence="1 2" key="1">
    <citation type="submission" date="2017-06" db="EMBL/GenBank/DDBJ databases">
        <authorList>
            <person name="Kim H.J."/>
            <person name="Triplett B.A."/>
        </authorList>
    </citation>
    <scope>NUCLEOTIDE SEQUENCE [LARGE SCALE GENOMIC DNA]</scope>
    <source>
        <strain evidence="1 2">DSM 29150</strain>
    </source>
</reference>
<organism evidence="1 2">
    <name type="scientific">Lutibacter agarilyticus</name>
    <dbReference type="NCBI Taxonomy" id="1109740"/>
    <lineage>
        <taxon>Bacteria</taxon>
        <taxon>Pseudomonadati</taxon>
        <taxon>Bacteroidota</taxon>
        <taxon>Flavobacteriia</taxon>
        <taxon>Flavobacteriales</taxon>
        <taxon>Flavobacteriaceae</taxon>
        <taxon>Lutibacter</taxon>
    </lineage>
</organism>
<gene>
    <name evidence="1" type="ORF">SAMN06265371_102241</name>
</gene>
<sequence>MKEKDYHSIYEKYFNQYLEEYINEIQSFYKRSLKEGDAHDFVYDWCTSTLTGKRGELKINDEPFYRLYSIYKRRSELVQESNPNRLYLKHIIPAYEKLKIGLKEVEIEIYIEEIAISEASQTLYSWYSNWSTVYKMMFELKDLTEFKIIRNAAFSEGGEIFKKYHRELYPNHYAVEENLFDFEISAKYKAIFKNVYEDLTVSFIDEKRTSIEDFENVFLFKNKKHKSKIYFFCNTEVAAYLLWELNFAFKKLNFTNIEKSKLFISCTDRELKQKNLSNSKKSFINKIGEQEVDLLINEINHILQKVK</sequence>
<proteinExistence type="predicted"/>
<dbReference type="Pfam" id="PF20322">
    <property type="entry name" value="DUF6617"/>
    <property type="match status" value="1"/>
</dbReference>
<evidence type="ECO:0000313" key="1">
    <source>
        <dbReference type="EMBL" id="SNR39273.1"/>
    </source>
</evidence>
<dbReference type="AlphaFoldDB" id="A0A238VZG3"/>